<evidence type="ECO:0008006" key="4">
    <source>
        <dbReference type="Google" id="ProtNLM"/>
    </source>
</evidence>
<reference evidence="1 3" key="1">
    <citation type="journal article" date="2012" name="Nature">
        <title>Algal genomes reveal evolutionary mosaicism and the fate of nucleomorphs.</title>
        <authorList>
            <consortium name="DOE Joint Genome Institute"/>
            <person name="Curtis B.A."/>
            <person name="Tanifuji G."/>
            <person name="Burki F."/>
            <person name="Gruber A."/>
            <person name="Irimia M."/>
            <person name="Maruyama S."/>
            <person name="Arias M.C."/>
            <person name="Ball S.G."/>
            <person name="Gile G.H."/>
            <person name="Hirakawa Y."/>
            <person name="Hopkins J.F."/>
            <person name="Kuo A."/>
            <person name="Rensing S.A."/>
            <person name="Schmutz J."/>
            <person name="Symeonidi A."/>
            <person name="Elias M."/>
            <person name="Eveleigh R.J."/>
            <person name="Herman E.K."/>
            <person name="Klute M.J."/>
            <person name="Nakayama T."/>
            <person name="Obornik M."/>
            <person name="Reyes-Prieto A."/>
            <person name="Armbrust E.V."/>
            <person name="Aves S.J."/>
            <person name="Beiko R.G."/>
            <person name="Coutinho P."/>
            <person name="Dacks J.B."/>
            <person name="Durnford D.G."/>
            <person name="Fast N.M."/>
            <person name="Green B.R."/>
            <person name="Grisdale C.J."/>
            <person name="Hempel F."/>
            <person name="Henrissat B."/>
            <person name="Hoppner M.P."/>
            <person name="Ishida K."/>
            <person name="Kim E."/>
            <person name="Koreny L."/>
            <person name="Kroth P.G."/>
            <person name="Liu Y."/>
            <person name="Malik S.B."/>
            <person name="Maier U.G."/>
            <person name="McRose D."/>
            <person name="Mock T."/>
            <person name="Neilson J.A."/>
            <person name="Onodera N.T."/>
            <person name="Poole A.M."/>
            <person name="Pritham E.J."/>
            <person name="Richards T.A."/>
            <person name="Rocap G."/>
            <person name="Roy S.W."/>
            <person name="Sarai C."/>
            <person name="Schaack S."/>
            <person name="Shirato S."/>
            <person name="Slamovits C.H."/>
            <person name="Spencer D.F."/>
            <person name="Suzuki S."/>
            <person name="Worden A.Z."/>
            <person name="Zauner S."/>
            <person name="Barry K."/>
            <person name="Bell C."/>
            <person name="Bharti A.K."/>
            <person name="Crow J.A."/>
            <person name="Grimwood J."/>
            <person name="Kramer R."/>
            <person name="Lindquist E."/>
            <person name="Lucas S."/>
            <person name="Salamov A."/>
            <person name="McFadden G.I."/>
            <person name="Lane C.E."/>
            <person name="Keeling P.J."/>
            <person name="Gray M.W."/>
            <person name="Grigoriev I.V."/>
            <person name="Archibald J.M."/>
        </authorList>
    </citation>
    <scope>NUCLEOTIDE SEQUENCE</scope>
    <source>
        <strain evidence="1 3">CCMP2712</strain>
    </source>
</reference>
<proteinExistence type="predicted"/>
<dbReference type="OMA" id="PLYLKGH"/>
<dbReference type="KEGG" id="gtt:GUITHDRAFT_158421"/>
<sequence length="400" mass="45883">MEVKIYTAISKIDRLEWNKCCEEAAGKGKENPFLAWEFLNALEESGSASGASGWAPHHLVVHDKHSSRILACAPVYLKGHSYGEYVFDHSWARAYRTFSSDNYYPKLQCCVPFTPVMGPRLMARGETEEEARRARRALARGMVELCSKYGLSSAHVTFPTKEDWELMGRQGFLLRTGIQYHWRNEGYQSFDEFLMRLKQSRRKSIRQERNKVAKAGVRVKALTGEEIEERHWDAFYQFYLNTVDEKWGQAYLNRKFFTLLGREMANKVLLVVAEEEETGELVAGALNLIGGDCLYGRNWGCSKKYDSLHFELCYYQAIDAAIRMGLQRVEAGAQGEHKISRGYLPTFTYSAHFIRVPNFRNAVNQALVQERDQIIYASAMLTLQESPYKVNQHRSSSSPC</sequence>
<dbReference type="HOGENOM" id="CLU_036032_1_1_1"/>
<gene>
    <name evidence="1" type="ORF">GUITHDRAFT_158421</name>
</gene>
<dbReference type="GeneID" id="17296104"/>
<dbReference type="EMBL" id="JH993040">
    <property type="protein sequence ID" value="EKX39363.1"/>
    <property type="molecule type" value="Genomic_DNA"/>
</dbReference>
<evidence type="ECO:0000313" key="1">
    <source>
        <dbReference type="EMBL" id="EKX39363.1"/>
    </source>
</evidence>
<dbReference type="AlphaFoldDB" id="L1IT15"/>
<evidence type="ECO:0000313" key="2">
    <source>
        <dbReference type="EnsemblProtists" id="EKX39363"/>
    </source>
</evidence>
<dbReference type="EnsemblProtists" id="EKX39363">
    <property type="protein sequence ID" value="EKX39363"/>
    <property type="gene ID" value="GUITHDRAFT_158421"/>
</dbReference>
<dbReference type="InterPro" id="IPR007434">
    <property type="entry name" value="FemAB-like"/>
</dbReference>
<dbReference type="PaxDb" id="55529-EKX39363"/>
<dbReference type="Gene3D" id="3.40.630.30">
    <property type="match status" value="1"/>
</dbReference>
<reference evidence="3" key="2">
    <citation type="submission" date="2012-11" db="EMBL/GenBank/DDBJ databases">
        <authorList>
            <person name="Kuo A."/>
            <person name="Curtis B.A."/>
            <person name="Tanifuji G."/>
            <person name="Burki F."/>
            <person name="Gruber A."/>
            <person name="Irimia M."/>
            <person name="Maruyama S."/>
            <person name="Arias M.C."/>
            <person name="Ball S.G."/>
            <person name="Gile G.H."/>
            <person name="Hirakawa Y."/>
            <person name="Hopkins J.F."/>
            <person name="Rensing S.A."/>
            <person name="Schmutz J."/>
            <person name="Symeonidi A."/>
            <person name="Elias M."/>
            <person name="Eveleigh R.J."/>
            <person name="Herman E.K."/>
            <person name="Klute M.J."/>
            <person name="Nakayama T."/>
            <person name="Obornik M."/>
            <person name="Reyes-Prieto A."/>
            <person name="Armbrust E.V."/>
            <person name="Aves S.J."/>
            <person name="Beiko R.G."/>
            <person name="Coutinho P."/>
            <person name="Dacks J.B."/>
            <person name="Durnford D.G."/>
            <person name="Fast N.M."/>
            <person name="Green B.R."/>
            <person name="Grisdale C."/>
            <person name="Hempe F."/>
            <person name="Henrissat B."/>
            <person name="Hoppner M.P."/>
            <person name="Ishida K.-I."/>
            <person name="Kim E."/>
            <person name="Koreny L."/>
            <person name="Kroth P.G."/>
            <person name="Liu Y."/>
            <person name="Malik S.-B."/>
            <person name="Maier U.G."/>
            <person name="McRose D."/>
            <person name="Mock T."/>
            <person name="Neilson J.A."/>
            <person name="Onodera N.T."/>
            <person name="Poole A.M."/>
            <person name="Pritham E.J."/>
            <person name="Richards T.A."/>
            <person name="Rocap G."/>
            <person name="Roy S.W."/>
            <person name="Sarai C."/>
            <person name="Schaack S."/>
            <person name="Shirato S."/>
            <person name="Slamovits C.H."/>
            <person name="Spencer D.F."/>
            <person name="Suzuki S."/>
            <person name="Worden A.Z."/>
            <person name="Zauner S."/>
            <person name="Barry K."/>
            <person name="Bell C."/>
            <person name="Bharti A.K."/>
            <person name="Crow J.A."/>
            <person name="Grimwood J."/>
            <person name="Kramer R."/>
            <person name="Lindquist E."/>
            <person name="Lucas S."/>
            <person name="Salamov A."/>
            <person name="McFadden G.I."/>
            <person name="Lane C.E."/>
            <person name="Keeling P.J."/>
            <person name="Gray M.W."/>
            <person name="Grigoriev I.V."/>
            <person name="Archibald J.M."/>
        </authorList>
    </citation>
    <scope>NUCLEOTIDE SEQUENCE</scope>
    <source>
        <strain evidence="3">CCMP2712</strain>
    </source>
</reference>
<dbReference type="OrthoDB" id="10261902at2759"/>
<dbReference type="PANTHER" id="PTHR47017:SF1">
    <property type="entry name" value="ACYL-COA"/>
    <property type="match status" value="1"/>
</dbReference>
<dbReference type="Pfam" id="PF04339">
    <property type="entry name" value="FemAB_like"/>
    <property type="match status" value="1"/>
</dbReference>
<dbReference type="SUPFAM" id="SSF55729">
    <property type="entry name" value="Acyl-CoA N-acyltransferases (Nat)"/>
    <property type="match status" value="1"/>
</dbReference>
<organism evidence="1">
    <name type="scientific">Guillardia theta (strain CCMP2712)</name>
    <name type="common">Cryptophyte</name>
    <dbReference type="NCBI Taxonomy" id="905079"/>
    <lineage>
        <taxon>Eukaryota</taxon>
        <taxon>Cryptophyceae</taxon>
        <taxon>Pyrenomonadales</taxon>
        <taxon>Geminigeraceae</taxon>
        <taxon>Guillardia</taxon>
    </lineage>
</organism>
<keyword evidence="3" id="KW-1185">Reference proteome</keyword>
<dbReference type="eggNOG" id="ENOG502QRI5">
    <property type="taxonomic scope" value="Eukaryota"/>
</dbReference>
<dbReference type="RefSeq" id="XP_005826343.1">
    <property type="nucleotide sequence ID" value="XM_005826286.1"/>
</dbReference>
<protein>
    <recommendedName>
        <fullName evidence="4">BioF2-like acetyltransferase domain-containing protein</fullName>
    </recommendedName>
</protein>
<dbReference type="InterPro" id="IPR016181">
    <property type="entry name" value="Acyl_CoA_acyltransferase"/>
</dbReference>
<dbReference type="PANTHER" id="PTHR47017">
    <property type="entry name" value="ACYL-COA"/>
    <property type="match status" value="1"/>
</dbReference>
<name>L1IT15_GUITC</name>
<reference evidence="2" key="3">
    <citation type="submission" date="2015-06" db="UniProtKB">
        <authorList>
            <consortium name="EnsemblProtists"/>
        </authorList>
    </citation>
    <scope>IDENTIFICATION</scope>
</reference>
<evidence type="ECO:0000313" key="3">
    <source>
        <dbReference type="Proteomes" id="UP000011087"/>
    </source>
</evidence>
<dbReference type="Proteomes" id="UP000011087">
    <property type="component" value="Unassembled WGS sequence"/>
</dbReference>
<accession>L1IT15</accession>